<evidence type="ECO:0000313" key="1">
    <source>
        <dbReference type="EMBL" id="BBO00151.1"/>
    </source>
</evidence>
<name>A0A5K7X635_9BACL</name>
<dbReference type="EMBL" id="AP021853">
    <property type="protein sequence ID" value="BBO00151.1"/>
    <property type="molecule type" value="Genomic_DNA"/>
</dbReference>
<reference evidence="1 2" key="1">
    <citation type="submission" date="2019-09" db="EMBL/GenBank/DDBJ databases">
        <title>Complete genome sequence of Sporolactobacillus terrae 70-3.</title>
        <authorList>
            <person name="Tanaka N."/>
            <person name="Shiwa Y."/>
            <person name="Fujita N."/>
            <person name="Tanasupawat S."/>
        </authorList>
    </citation>
    <scope>NUCLEOTIDE SEQUENCE [LARGE SCALE GENOMIC DNA]</scope>
    <source>
        <strain evidence="1 2">70-3</strain>
    </source>
</reference>
<organism evidence="1 2">
    <name type="scientific">Sporolactobacillus terrae</name>
    <dbReference type="NCBI Taxonomy" id="269673"/>
    <lineage>
        <taxon>Bacteria</taxon>
        <taxon>Bacillati</taxon>
        <taxon>Bacillota</taxon>
        <taxon>Bacilli</taxon>
        <taxon>Bacillales</taxon>
        <taxon>Sporolactobacillaceae</taxon>
        <taxon>Sporolactobacillus</taxon>
    </lineage>
</organism>
<dbReference type="Proteomes" id="UP000326951">
    <property type="component" value="Chromosome"/>
</dbReference>
<protein>
    <submittedName>
        <fullName evidence="1">Uncharacterized protein</fullName>
    </submittedName>
</protein>
<dbReference type="AlphaFoldDB" id="A0A5K7X635"/>
<gene>
    <name evidence="1" type="ORF">St703_28550</name>
</gene>
<dbReference type="RefSeq" id="WP_156031416.1">
    <property type="nucleotide sequence ID" value="NZ_AP021853.1"/>
</dbReference>
<proteinExistence type="predicted"/>
<accession>A0A5K7X635</accession>
<sequence length="55" mass="6598">MKKIEPFVFDKKIPLDEIDALIEMKKPILKFKDQKEERTKIEHQDIKAYLEKLPG</sequence>
<evidence type="ECO:0000313" key="2">
    <source>
        <dbReference type="Proteomes" id="UP000326951"/>
    </source>
</evidence>